<dbReference type="InterPro" id="IPR035518">
    <property type="entry name" value="DPG_synthase"/>
</dbReference>
<dbReference type="FunFam" id="3.90.550.10:FF:000115">
    <property type="entry name" value="Dolichyl-phosphate beta-glucosyltransferase isoform A"/>
    <property type="match status" value="1"/>
</dbReference>
<evidence type="ECO:0000256" key="5">
    <source>
        <dbReference type="ARBA" id="ARBA00022676"/>
    </source>
</evidence>
<evidence type="ECO:0000256" key="3">
    <source>
        <dbReference type="ARBA" id="ARBA00006739"/>
    </source>
</evidence>
<keyword evidence="8" id="KW-0256">Endoplasmic reticulum</keyword>
<dbReference type="Pfam" id="PF00535">
    <property type="entry name" value="Glycos_transf_2"/>
    <property type="match status" value="1"/>
</dbReference>
<evidence type="ECO:0000256" key="7">
    <source>
        <dbReference type="ARBA" id="ARBA00022692"/>
    </source>
</evidence>
<evidence type="ECO:0000256" key="1">
    <source>
        <dbReference type="ARBA" id="ARBA00004389"/>
    </source>
</evidence>
<comment type="similarity">
    <text evidence="3">Belongs to the glycosyltransferase 2 family.</text>
</comment>
<dbReference type="EC" id="2.4.1.117" evidence="4"/>
<comment type="pathway">
    <text evidence="2">Protein modification; protein glycosylation.</text>
</comment>
<reference evidence="15" key="1">
    <citation type="submission" date="2015-06" db="UniProtKB">
        <authorList>
            <consortium name="EnsemblPlants"/>
        </authorList>
    </citation>
    <scope>IDENTIFICATION</scope>
</reference>
<sequence length="354" mass="39528">MAGAAWPLSAAPGLLPASPSLTLLPRYPGGPPRAAPRPRGPPPRLPLADPPPRLPRRRPRAGRRRRLPRAHPQDRMHALVPCPSIFDPAEKYISLIVPAYNEECRLPEALTETLNYLKQRSSADKSFTYEVLIVDDGSTDRTSKVAFEYVKKHNIDNVRVLLLGRNHGKGEAVRKGMLHSRGQLLLMLDADGATKVTDLAKLEAEVLALAGKALSASSSQMLSDVEIAVFGSRAHLEKQALATRKWYRNFLMKGFHLVVLLTAGPGIRDTQCGFKMFTRSAARKLFTNIRLKRWCFDVEIVYLCKHLRIPMAEVSVSWTEIPGSKVRMTSILHMVFELLLIRVGYGLGIWKIYS</sequence>
<dbReference type="EnsemblPlants" id="EMT32215">
    <property type="protein sequence ID" value="EMT32215"/>
    <property type="gene ID" value="F775_11466"/>
</dbReference>
<evidence type="ECO:0000256" key="8">
    <source>
        <dbReference type="ARBA" id="ARBA00022824"/>
    </source>
</evidence>
<evidence type="ECO:0000256" key="13">
    <source>
        <dbReference type="SAM" id="MobiDB-lite"/>
    </source>
</evidence>
<keyword evidence="5" id="KW-0328">Glycosyltransferase</keyword>
<keyword evidence="6" id="KW-0808">Transferase</keyword>
<evidence type="ECO:0000256" key="9">
    <source>
        <dbReference type="ARBA" id="ARBA00022968"/>
    </source>
</evidence>
<keyword evidence="10" id="KW-1133">Transmembrane helix</keyword>
<comment type="catalytic activity">
    <reaction evidence="12">
        <text>a di-trans,poly-cis-dolichyl phosphate + UDP-alpha-D-glucose = a di-trans,poly-cis-dolichyl beta-D-glucosyl phosphate + UDP</text>
        <dbReference type="Rhea" id="RHEA:15401"/>
        <dbReference type="Rhea" id="RHEA-COMP:19498"/>
        <dbReference type="Rhea" id="RHEA-COMP:19502"/>
        <dbReference type="ChEBI" id="CHEBI:57525"/>
        <dbReference type="ChEBI" id="CHEBI:57683"/>
        <dbReference type="ChEBI" id="CHEBI:58223"/>
        <dbReference type="ChEBI" id="CHEBI:58885"/>
        <dbReference type="EC" id="2.4.1.117"/>
    </reaction>
    <physiologicalReaction direction="left-to-right" evidence="12">
        <dbReference type="Rhea" id="RHEA:15402"/>
    </physiologicalReaction>
</comment>
<dbReference type="Gene3D" id="3.90.550.10">
    <property type="entry name" value="Spore Coat Polysaccharide Biosynthesis Protein SpsA, Chain A"/>
    <property type="match status" value="1"/>
</dbReference>
<dbReference type="SUPFAM" id="SSF53448">
    <property type="entry name" value="Nucleotide-diphospho-sugar transferases"/>
    <property type="match status" value="1"/>
</dbReference>
<dbReference type="PANTHER" id="PTHR10859">
    <property type="entry name" value="GLYCOSYL TRANSFERASE"/>
    <property type="match status" value="1"/>
</dbReference>
<evidence type="ECO:0000313" key="15">
    <source>
        <dbReference type="EnsemblPlants" id="EMT32215"/>
    </source>
</evidence>
<keyword evidence="7" id="KW-0812">Transmembrane</keyword>
<feature type="compositionally biased region" description="Low complexity" evidence="13">
    <location>
        <begin position="1"/>
        <end position="27"/>
    </location>
</feature>
<dbReference type="AlphaFoldDB" id="M8C4J2"/>
<evidence type="ECO:0000259" key="14">
    <source>
        <dbReference type="Pfam" id="PF00535"/>
    </source>
</evidence>
<proteinExistence type="inferred from homology"/>
<dbReference type="GO" id="GO:0004581">
    <property type="term" value="F:dolichyl-phosphate beta-glucosyltransferase activity"/>
    <property type="evidence" value="ECO:0007669"/>
    <property type="project" value="UniProtKB-EC"/>
</dbReference>
<organism evidence="15">
    <name type="scientific">Aegilops tauschii</name>
    <name type="common">Tausch's goatgrass</name>
    <name type="synonym">Aegilops squarrosa</name>
    <dbReference type="NCBI Taxonomy" id="37682"/>
    <lineage>
        <taxon>Eukaryota</taxon>
        <taxon>Viridiplantae</taxon>
        <taxon>Streptophyta</taxon>
        <taxon>Embryophyta</taxon>
        <taxon>Tracheophyta</taxon>
        <taxon>Spermatophyta</taxon>
        <taxon>Magnoliopsida</taxon>
        <taxon>Liliopsida</taxon>
        <taxon>Poales</taxon>
        <taxon>Poaceae</taxon>
        <taxon>BOP clade</taxon>
        <taxon>Pooideae</taxon>
        <taxon>Triticodae</taxon>
        <taxon>Triticeae</taxon>
        <taxon>Triticinae</taxon>
        <taxon>Aegilops</taxon>
    </lineage>
</organism>
<keyword evidence="11" id="KW-0472">Membrane</keyword>
<evidence type="ECO:0000256" key="11">
    <source>
        <dbReference type="ARBA" id="ARBA00023136"/>
    </source>
</evidence>
<feature type="compositionally biased region" description="Pro residues" evidence="13">
    <location>
        <begin position="28"/>
        <end position="53"/>
    </location>
</feature>
<dbReference type="InterPro" id="IPR001173">
    <property type="entry name" value="Glyco_trans_2-like"/>
</dbReference>
<dbReference type="GO" id="GO:0005789">
    <property type="term" value="C:endoplasmic reticulum membrane"/>
    <property type="evidence" value="ECO:0007669"/>
    <property type="project" value="UniProtKB-SubCell"/>
</dbReference>
<keyword evidence="9" id="KW-0735">Signal-anchor</keyword>
<dbReference type="GO" id="GO:0006487">
    <property type="term" value="P:protein N-linked glycosylation"/>
    <property type="evidence" value="ECO:0007669"/>
    <property type="project" value="TreeGrafter"/>
</dbReference>
<dbReference type="InterPro" id="IPR029044">
    <property type="entry name" value="Nucleotide-diphossugar_trans"/>
</dbReference>
<feature type="compositionally biased region" description="Basic residues" evidence="13">
    <location>
        <begin position="54"/>
        <end position="69"/>
    </location>
</feature>
<accession>M8C4J2</accession>
<protein>
    <recommendedName>
        <fullName evidence="4">dolichyl-phosphate beta-glucosyltransferase</fullName>
        <ecNumber evidence="4">2.4.1.117</ecNumber>
    </recommendedName>
</protein>
<evidence type="ECO:0000256" key="10">
    <source>
        <dbReference type="ARBA" id="ARBA00022989"/>
    </source>
</evidence>
<feature type="domain" description="Glycosyltransferase 2-like" evidence="14">
    <location>
        <begin position="94"/>
        <end position="203"/>
    </location>
</feature>
<dbReference type="PANTHER" id="PTHR10859:SF91">
    <property type="entry name" value="DOLICHYL-PHOSPHATE BETA-GLUCOSYLTRANSFERASE"/>
    <property type="match status" value="1"/>
</dbReference>
<feature type="region of interest" description="Disordered" evidence="13">
    <location>
        <begin position="1"/>
        <end position="74"/>
    </location>
</feature>
<comment type="subcellular location">
    <subcellularLocation>
        <location evidence="1">Endoplasmic reticulum membrane</location>
        <topology evidence="1">Single-pass membrane protein</topology>
    </subcellularLocation>
</comment>
<name>M8C4J2_AEGTA</name>
<evidence type="ECO:0000256" key="4">
    <source>
        <dbReference type="ARBA" id="ARBA00012583"/>
    </source>
</evidence>
<dbReference type="CDD" id="cd04188">
    <property type="entry name" value="DPG_synthase"/>
    <property type="match status" value="1"/>
</dbReference>
<evidence type="ECO:0000256" key="12">
    <source>
        <dbReference type="ARBA" id="ARBA00045097"/>
    </source>
</evidence>
<evidence type="ECO:0000256" key="2">
    <source>
        <dbReference type="ARBA" id="ARBA00004922"/>
    </source>
</evidence>
<evidence type="ECO:0000256" key="6">
    <source>
        <dbReference type="ARBA" id="ARBA00022679"/>
    </source>
</evidence>